<keyword evidence="1" id="KW-0472">Membrane</keyword>
<dbReference type="eggNOG" id="arCOG03804">
    <property type="taxonomic scope" value="Archaea"/>
</dbReference>
<name>F8AIW9_PYRYC</name>
<protein>
    <recommendedName>
        <fullName evidence="2">DUF835 domain-containing protein</fullName>
    </recommendedName>
</protein>
<dbReference type="AlphaFoldDB" id="F8AIW9"/>
<reference evidence="3 4" key="1">
    <citation type="journal article" date="2011" name="J. Bacteriol.">
        <title>Complete genome sequence of the obligate piezophilic hyperthermophilic archaeon Pyrococcus yayanosii CH1.</title>
        <authorList>
            <person name="Jun X."/>
            <person name="Lupeng L."/>
            <person name="Minjuan X."/>
            <person name="Oger P."/>
            <person name="Fengping W."/>
            <person name="Jebbar M."/>
            <person name="Xiang X."/>
        </authorList>
    </citation>
    <scope>NUCLEOTIDE SEQUENCE [LARGE SCALE GENOMIC DNA]</scope>
    <source>
        <strain evidence="4">CH1 / JCM 16557</strain>
    </source>
</reference>
<dbReference type="STRING" id="529709.PYCH_07570"/>
<dbReference type="GeneID" id="10837333"/>
<dbReference type="EMBL" id="CP002779">
    <property type="protein sequence ID" value="AEH24444.1"/>
    <property type="molecule type" value="Genomic_DNA"/>
</dbReference>
<sequence length="318" mass="35275">MVVGMVLGVALLVTYAVMFYEHHLSSRTSVLYYSLAFLSLGIANLLPNTTFLSGFAVFSAFFWLGTVTLSEELMGRLPYSKELKYVAATPLAALLFFSPINTLLSAIIIAIPLLLSSAILWDLKYRELRLTSLVLLIWTILAVAFPFSEELYIPQGILSIVLAYLIISATAHTSFLGTFSKKVPEEVSRELKPGVIFMEAVPKEILKNALVFSRRPGEDETWFWMTKVRTEGKKTIEPTNLPKMLDMAVKFMKGGGVVVIDGIDYLILENGLDTVLKFLAHLRDHALVSGSTVVLVGNLSSLGERERIVLKRILGEEP</sequence>
<feature type="transmembrane region" description="Helical" evidence="1">
    <location>
        <begin position="130"/>
        <end position="147"/>
    </location>
</feature>
<gene>
    <name evidence="3" type="ordered locus">PYCH_07570</name>
</gene>
<dbReference type="HOGENOM" id="CLU_902001_0_0_2"/>
<dbReference type="KEGG" id="pya:PYCH_07570"/>
<keyword evidence="4" id="KW-1185">Reference proteome</keyword>
<evidence type="ECO:0000313" key="3">
    <source>
        <dbReference type="EMBL" id="AEH24444.1"/>
    </source>
</evidence>
<feature type="transmembrane region" description="Helical" evidence="1">
    <location>
        <begin position="153"/>
        <end position="179"/>
    </location>
</feature>
<evidence type="ECO:0000256" key="1">
    <source>
        <dbReference type="SAM" id="Phobius"/>
    </source>
</evidence>
<dbReference type="Proteomes" id="UP000008386">
    <property type="component" value="Chromosome"/>
</dbReference>
<feature type="transmembrane region" description="Helical" evidence="1">
    <location>
        <begin position="6"/>
        <end position="23"/>
    </location>
</feature>
<feature type="transmembrane region" description="Helical" evidence="1">
    <location>
        <begin position="30"/>
        <end position="46"/>
    </location>
</feature>
<feature type="domain" description="DUF835" evidence="2">
    <location>
        <begin position="208"/>
        <end position="314"/>
    </location>
</feature>
<evidence type="ECO:0000313" key="4">
    <source>
        <dbReference type="Proteomes" id="UP000008386"/>
    </source>
</evidence>
<feature type="transmembrane region" description="Helical" evidence="1">
    <location>
        <begin position="52"/>
        <end position="70"/>
    </location>
</feature>
<evidence type="ECO:0000259" key="2">
    <source>
        <dbReference type="Pfam" id="PF05763"/>
    </source>
</evidence>
<keyword evidence="1" id="KW-0812">Transmembrane</keyword>
<dbReference type="InterPro" id="IPR008553">
    <property type="entry name" value="DUF835"/>
</dbReference>
<proteinExistence type="predicted"/>
<dbReference type="RefSeq" id="WP_013905501.1">
    <property type="nucleotide sequence ID" value="NC_015680.1"/>
</dbReference>
<dbReference type="Pfam" id="PF05763">
    <property type="entry name" value="DUF835"/>
    <property type="match status" value="1"/>
</dbReference>
<keyword evidence="1" id="KW-1133">Transmembrane helix</keyword>
<dbReference type="OrthoDB" id="86314at2157"/>
<organism evidence="3 4">
    <name type="scientific">Pyrococcus yayanosii (strain CH1 / JCM 16557)</name>
    <dbReference type="NCBI Taxonomy" id="529709"/>
    <lineage>
        <taxon>Archaea</taxon>
        <taxon>Methanobacteriati</taxon>
        <taxon>Methanobacteriota</taxon>
        <taxon>Thermococci</taxon>
        <taxon>Thermococcales</taxon>
        <taxon>Thermococcaceae</taxon>
        <taxon>Pyrococcus</taxon>
    </lineage>
</organism>
<accession>F8AIW9</accession>